<dbReference type="GO" id="GO:0006508">
    <property type="term" value="P:proteolysis"/>
    <property type="evidence" value="ECO:0007669"/>
    <property type="project" value="InterPro"/>
</dbReference>
<protein>
    <recommendedName>
        <fullName evidence="3">Peptidase S8/S53 domain-containing protein</fullName>
    </recommendedName>
</protein>
<dbReference type="OrthoDB" id="206201at2759"/>
<evidence type="ECO:0000313" key="1">
    <source>
        <dbReference type="EMBL" id="KND88305.1"/>
    </source>
</evidence>
<organism evidence="1 2">
    <name type="scientific">Tolypocladium ophioglossoides (strain CBS 100239)</name>
    <name type="common">Snaketongue truffleclub</name>
    <name type="synonym">Elaphocordyceps ophioglossoides</name>
    <dbReference type="NCBI Taxonomy" id="1163406"/>
    <lineage>
        <taxon>Eukaryota</taxon>
        <taxon>Fungi</taxon>
        <taxon>Dikarya</taxon>
        <taxon>Ascomycota</taxon>
        <taxon>Pezizomycotina</taxon>
        <taxon>Sordariomycetes</taxon>
        <taxon>Hypocreomycetidae</taxon>
        <taxon>Hypocreales</taxon>
        <taxon>Ophiocordycipitaceae</taxon>
        <taxon>Tolypocladium</taxon>
    </lineage>
</organism>
<proteinExistence type="predicted"/>
<name>A0A0L0N398_TOLOC</name>
<dbReference type="GO" id="GO:0004252">
    <property type="term" value="F:serine-type endopeptidase activity"/>
    <property type="evidence" value="ECO:0007669"/>
    <property type="project" value="InterPro"/>
</dbReference>
<comment type="caution">
    <text evidence="1">The sequence shown here is derived from an EMBL/GenBank/DDBJ whole genome shotgun (WGS) entry which is preliminary data.</text>
</comment>
<dbReference type="STRING" id="1163406.A0A0L0N398"/>
<gene>
    <name evidence="1" type="ORF">TOPH_07057</name>
</gene>
<evidence type="ECO:0000313" key="2">
    <source>
        <dbReference type="Proteomes" id="UP000036947"/>
    </source>
</evidence>
<dbReference type="InterPro" id="IPR036852">
    <property type="entry name" value="Peptidase_S8/S53_dom_sf"/>
</dbReference>
<dbReference type="Gene3D" id="3.40.50.200">
    <property type="entry name" value="Peptidase S8/S53 domain"/>
    <property type="match status" value="1"/>
</dbReference>
<dbReference type="SUPFAM" id="SSF52743">
    <property type="entry name" value="Subtilisin-like"/>
    <property type="match status" value="1"/>
</dbReference>
<dbReference type="Proteomes" id="UP000036947">
    <property type="component" value="Unassembled WGS sequence"/>
</dbReference>
<keyword evidence="2" id="KW-1185">Reference proteome</keyword>
<reference evidence="1 2" key="1">
    <citation type="journal article" date="2015" name="BMC Genomics">
        <title>The genome of the truffle-parasite Tolypocladium ophioglossoides and the evolution of antifungal peptaibiotics.</title>
        <authorList>
            <person name="Quandt C.A."/>
            <person name="Bushley K.E."/>
            <person name="Spatafora J.W."/>
        </authorList>
    </citation>
    <scope>NUCLEOTIDE SEQUENCE [LARGE SCALE GENOMIC DNA]</scope>
    <source>
        <strain evidence="1 2">CBS 100239</strain>
    </source>
</reference>
<accession>A0A0L0N398</accession>
<evidence type="ECO:0008006" key="3">
    <source>
        <dbReference type="Google" id="ProtNLM"/>
    </source>
</evidence>
<dbReference type="EMBL" id="LFRF01000027">
    <property type="protein sequence ID" value="KND88305.1"/>
    <property type="molecule type" value="Genomic_DNA"/>
</dbReference>
<dbReference type="AlphaFoldDB" id="A0A0L0N398"/>
<sequence>MRKLLIEKESQGPLFGEQVLFQRDMVAFSFSESEFSTSKPLQPTKSRVAVVCEKIRSQTDTRIRVIVTRDGCRGSVCFAAPPSFLESIRGGPPYSLRNQAFWALHKQNYKPVRIAVIDTGVDPSRKVAAIKDFINEGSSTGYGTGKQNFQHGTQSVDLIWRMYEQAEILVARVFESDQADERKEPFLMAKAIDWAIAE</sequence>